<evidence type="ECO:0000256" key="1">
    <source>
        <dbReference type="SAM" id="SignalP"/>
    </source>
</evidence>
<reference evidence="3 4" key="1">
    <citation type="submission" date="2018-09" db="EMBL/GenBank/DDBJ databases">
        <title>Complete genome sequence of Euzebya sp. DY32-46 isolated from seawater of Pacific Ocean.</title>
        <authorList>
            <person name="Xu L."/>
            <person name="Wu Y.-H."/>
            <person name="Xu X.-W."/>
        </authorList>
    </citation>
    <scope>NUCLEOTIDE SEQUENCE [LARGE SCALE GENOMIC DNA]</scope>
    <source>
        <strain evidence="3 4">DY32-46</strain>
    </source>
</reference>
<dbReference type="SUPFAM" id="SSF53300">
    <property type="entry name" value="vWA-like"/>
    <property type="match status" value="1"/>
</dbReference>
<dbReference type="Pfam" id="PF00092">
    <property type="entry name" value="VWA"/>
    <property type="match status" value="1"/>
</dbReference>
<evidence type="ECO:0000313" key="4">
    <source>
        <dbReference type="Proteomes" id="UP000264006"/>
    </source>
</evidence>
<dbReference type="SMART" id="SM00327">
    <property type="entry name" value="VWA"/>
    <property type="match status" value="1"/>
</dbReference>
<evidence type="ECO:0000313" key="3">
    <source>
        <dbReference type="EMBL" id="AXV08725.1"/>
    </source>
</evidence>
<organism evidence="3 4">
    <name type="scientific">Euzebya pacifica</name>
    <dbReference type="NCBI Taxonomy" id="1608957"/>
    <lineage>
        <taxon>Bacteria</taxon>
        <taxon>Bacillati</taxon>
        <taxon>Actinomycetota</taxon>
        <taxon>Nitriliruptoria</taxon>
        <taxon>Euzebyales</taxon>
    </lineage>
</organism>
<proteinExistence type="predicted"/>
<dbReference type="PROSITE" id="PS50234">
    <property type="entry name" value="VWFA"/>
    <property type="match status" value="1"/>
</dbReference>
<sequence>MRRGARSAKGYTMSRRANLAAALLVLSLLAAACIPGGDGDDPGTDTAAEGEFTDTDPGDCVTVDIAVSSEKIDLMNDLAREFNDAGEEVDGQCIFVRPLRKASGSAATLLAEGWDEELEGPRPVIWSPAGSAWGGVLNQQLIDAGQAPIAPTDFEPFMLTPLVIAMPEPMAEALGYPEEPIGWNDLLELSQNPEGWAAFGHPEWGPFRLGKTNPNFSTSGLAALIAQYYALAGKTRGLTGEDISRADVVENARTIESAVVHYGDTTLTFLNNWYRNDVRGTALTYASAVAIEEVSLINYNRGNPDGVIEPGEEVVPPRIPLVAIYPEEGTLFSDNPFFVLEDAEWVDADEVAAARVFTDFVQRPENQERVLEFGFRPGNIEVPIADPIIAENGVDPAQPTTTLEVPDPGVLVDLIDQWGRTRKAAQVLLVLDVSGSMADFASDDGSRETKLDLATRAATTALEQFIDDDIVGLRTFSTDIAIADDGQPLDYLDVVPLGPVRQNEQALQQALAGLFPVAGTPLYTVTRDSFADIVEVYDPTRINAVVLLTDGVNDDPRNSDLGGLLTFLEEQARGETAAQVRVFPIGYGRDADFNVLEQIAVATNATSYDASDPRSIDQVFTAVISNF</sequence>
<dbReference type="Proteomes" id="UP000264006">
    <property type="component" value="Chromosome"/>
</dbReference>
<evidence type="ECO:0000259" key="2">
    <source>
        <dbReference type="PROSITE" id="PS50234"/>
    </source>
</evidence>
<dbReference type="Pfam" id="PF13531">
    <property type="entry name" value="SBP_bac_11"/>
    <property type="match status" value="1"/>
</dbReference>
<feature type="chain" id="PRO_5038577571" description="VWFA domain-containing protein" evidence="1">
    <location>
        <begin position="33"/>
        <end position="627"/>
    </location>
</feature>
<protein>
    <recommendedName>
        <fullName evidence="2">VWFA domain-containing protein</fullName>
    </recommendedName>
</protein>
<gene>
    <name evidence="3" type="ORF">DVS28_a4057</name>
</gene>
<feature type="domain" description="VWFA" evidence="2">
    <location>
        <begin position="426"/>
        <end position="623"/>
    </location>
</feature>
<dbReference type="PROSITE" id="PS51257">
    <property type="entry name" value="PROKAR_LIPOPROTEIN"/>
    <property type="match status" value="1"/>
</dbReference>
<dbReference type="SUPFAM" id="SSF53850">
    <property type="entry name" value="Periplasmic binding protein-like II"/>
    <property type="match status" value="1"/>
</dbReference>
<keyword evidence="1" id="KW-0732">Signal</keyword>
<feature type="signal peptide" evidence="1">
    <location>
        <begin position="1"/>
        <end position="32"/>
    </location>
</feature>
<dbReference type="InterPro" id="IPR002035">
    <property type="entry name" value="VWF_A"/>
</dbReference>
<name>A0A346Y2M8_9ACTN</name>
<dbReference type="Gene3D" id="3.40.50.410">
    <property type="entry name" value="von Willebrand factor, type A domain"/>
    <property type="match status" value="1"/>
</dbReference>
<dbReference type="InterPro" id="IPR036465">
    <property type="entry name" value="vWFA_dom_sf"/>
</dbReference>
<accession>A0A346Y2M8</accession>
<dbReference type="AlphaFoldDB" id="A0A346Y2M8"/>
<keyword evidence="4" id="KW-1185">Reference proteome</keyword>
<dbReference type="KEGG" id="euz:DVS28_a4057"/>
<dbReference type="EMBL" id="CP031165">
    <property type="protein sequence ID" value="AXV08725.1"/>
    <property type="molecule type" value="Genomic_DNA"/>
</dbReference>